<dbReference type="PANTHER" id="PTHR44688">
    <property type="entry name" value="DNA-BINDING TRANSCRIPTIONAL ACTIVATOR DEVR_DOSR"/>
    <property type="match status" value="1"/>
</dbReference>
<dbReference type="InterPro" id="IPR011006">
    <property type="entry name" value="CheY-like_superfamily"/>
</dbReference>
<dbReference type="SMART" id="SM00448">
    <property type="entry name" value="REC"/>
    <property type="match status" value="1"/>
</dbReference>
<evidence type="ECO:0000256" key="1">
    <source>
        <dbReference type="ARBA" id="ARBA00023015"/>
    </source>
</evidence>
<evidence type="ECO:0000256" key="4">
    <source>
        <dbReference type="PROSITE-ProRule" id="PRU00169"/>
    </source>
</evidence>
<dbReference type="SMART" id="SM00421">
    <property type="entry name" value="HTH_LUXR"/>
    <property type="match status" value="1"/>
</dbReference>
<name>A0A090AEA7_9GAMM</name>
<keyword evidence="1" id="KW-0805">Transcription regulation</keyword>
<dbReference type="Gene3D" id="1.10.10.10">
    <property type="entry name" value="Winged helix-like DNA-binding domain superfamily/Winged helix DNA-binding domain"/>
    <property type="match status" value="1"/>
</dbReference>
<dbReference type="PROSITE" id="PS50110">
    <property type="entry name" value="RESPONSE_REGULATORY"/>
    <property type="match status" value="1"/>
</dbReference>
<dbReference type="GO" id="GO:0000160">
    <property type="term" value="P:phosphorelay signal transduction system"/>
    <property type="evidence" value="ECO:0007669"/>
    <property type="project" value="InterPro"/>
</dbReference>
<dbReference type="InterPro" id="IPR000792">
    <property type="entry name" value="Tscrpt_reg_LuxR_C"/>
</dbReference>
<keyword evidence="8" id="KW-1185">Reference proteome</keyword>
<dbReference type="InterPro" id="IPR016032">
    <property type="entry name" value="Sig_transdc_resp-reg_C-effctor"/>
</dbReference>
<dbReference type="CDD" id="cd06170">
    <property type="entry name" value="LuxR_C_like"/>
    <property type="match status" value="1"/>
</dbReference>
<evidence type="ECO:0000313" key="7">
    <source>
        <dbReference type="EMBL" id="BAP55264.1"/>
    </source>
</evidence>
<evidence type="ECO:0000256" key="2">
    <source>
        <dbReference type="ARBA" id="ARBA00023125"/>
    </source>
</evidence>
<dbReference type="PRINTS" id="PR00038">
    <property type="entry name" value="HTHLUXR"/>
</dbReference>
<dbReference type="KEGG" id="tig:THII_0967"/>
<feature type="modified residue" description="4-aspartylphosphate" evidence="4">
    <location>
        <position position="59"/>
    </location>
</feature>
<reference evidence="7 8" key="1">
    <citation type="journal article" date="2014" name="ISME J.">
        <title>Ecophysiology of Thioploca ingrica as revealed by the complete genome sequence supplemented with proteomic evidence.</title>
        <authorList>
            <person name="Kojima H."/>
            <person name="Ogura Y."/>
            <person name="Yamamoto N."/>
            <person name="Togashi T."/>
            <person name="Mori H."/>
            <person name="Watanabe T."/>
            <person name="Nemoto F."/>
            <person name="Kurokawa K."/>
            <person name="Hayashi T."/>
            <person name="Fukui M."/>
        </authorList>
    </citation>
    <scope>NUCLEOTIDE SEQUENCE [LARGE SCALE GENOMIC DNA]</scope>
</reference>
<dbReference type="InterPro" id="IPR001789">
    <property type="entry name" value="Sig_transdc_resp-reg_receiver"/>
</dbReference>
<evidence type="ECO:0000313" key="8">
    <source>
        <dbReference type="Proteomes" id="UP000031623"/>
    </source>
</evidence>
<feature type="domain" description="HTH luxR-type" evidence="5">
    <location>
        <begin position="140"/>
        <end position="205"/>
    </location>
</feature>
<keyword evidence="2" id="KW-0238">DNA-binding</keyword>
<dbReference type="STRING" id="40754.THII_0967"/>
<keyword evidence="3" id="KW-0804">Transcription</keyword>
<dbReference type="Pfam" id="PF00072">
    <property type="entry name" value="Response_reg"/>
    <property type="match status" value="1"/>
</dbReference>
<dbReference type="Pfam" id="PF00196">
    <property type="entry name" value="GerE"/>
    <property type="match status" value="1"/>
</dbReference>
<protein>
    <submittedName>
        <fullName evidence="7">Two-component response regulator</fullName>
    </submittedName>
</protein>
<evidence type="ECO:0000259" key="5">
    <source>
        <dbReference type="PROSITE" id="PS50043"/>
    </source>
</evidence>
<dbReference type="InterPro" id="IPR036388">
    <property type="entry name" value="WH-like_DNA-bd_sf"/>
</dbReference>
<dbReference type="HOGENOM" id="CLU_000445_90_4_6"/>
<dbReference type="GO" id="GO:0006355">
    <property type="term" value="P:regulation of DNA-templated transcription"/>
    <property type="evidence" value="ECO:0007669"/>
    <property type="project" value="InterPro"/>
</dbReference>
<evidence type="ECO:0000259" key="6">
    <source>
        <dbReference type="PROSITE" id="PS50110"/>
    </source>
</evidence>
<dbReference type="PANTHER" id="PTHR44688:SF16">
    <property type="entry name" value="DNA-BINDING TRANSCRIPTIONAL ACTIVATOR DEVR_DOSR"/>
    <property type="match status" value="1"/>
</dbReference>
<dbReference type="Proteomes" id="UP000031623">
    <property type="component" value="Chromosome"/>
</dbReference>
<proteinExistence type="predicted"/>
<sequence>MNAITTYQPIVFIVDDNKQIHVYITKLMESIHLNVISYYCAKDFLENFQPNQPGCLLLDLRMPDMSGLELYERMRIQDICLPVIMLTSYGDVATVKRAFIGKIFDFIEKPFSQQYLLEQVQKAIKQDTICREEKQKRQELQARLDTLTLKEREVMMKLVQGQSIKAIAYELSITHKTVDNHKASIMKKMQVHNLVELVHIASFCNLLPPPYNLI</sequence>
<dbReference type="EMBL" id="AP014633">
    <property type="protein sequence ID" value="BAP55264.1"/>
    <property type="molecule type" value="Genomic_DNA"/>
</dbReference>
<dbReference type="GO" id="GO:0003677">
    <property type="term" value="F:DNA binding"/>
    <property type="evidence" value="ECO:0007669"/>
    <property type="project" value="UniProtKB-KW"/>
</dbReference>
<dbReference type="PROSITE" id="PS50043">
    <property type="entry name" value="HTH_LUXR_2"/>
    <property type="match status" value="1"/>
</dbReference>
<organism evidence="7 8">
    <name type="scientific">Thioploca ingrica</name>
    <dbReference type="NCBI Taxonomy" id="40754"/>
    <lineage>
        <taxon>Bacteria</taxon>
        <taxon>Pseudomonadati</taxon>
        <taxon>Pseudomonadota</taxon>
        <taxon>Gammaproteobacteria</taxon>
        <taxon>Thiotrichales</taxon>
        <taxon>Thiotrichaceae</taxon>
        <taxon>Thioploca</taxon>
    </lineage>
</organism>
<dbReference type="Gene3D" id="3.40.50.2300">
    <property type="match status" value="1"/>
</dbReference>
<evidence type="ECO:0000256" key="3">
    <source>
        <dbReference type="ARBA" id="ARBA00023163"/>
    </source>
</evidence>
<dbReference type="SUPFAM" id="SSF52172">
    <property type="entry name" value="CheY-like"/>
    <property type="match status" value="1"/>
</dbReference>
<dbReference type="AlphaFoldDB" id="A0A090AEA7"/>
<dbReference type="SUPFAM" id="SSF46894">
    <property type="entry name" value="C-terminal effector domain of the bipartite response regulators"/>
    <property type="match status" value="1"/>
</dbReference>
<feature type="domain" description="Response regulatory" evidence="6">
    <location>
        <begin position="10"/>
        <end position="124"/>
    </location>
</feature>
<accession>A0A090AEA7</accession>
<keyword evidence="4" id="KW-0597">Phosphoprotein</keyword>
<gene>
    <name evidence="7" type="ORF">THII_0967</name>
</gene>